<proteinExistence type="predicted"/>
<organism evidence="1">
    <name type="scientific">Oikopleura dioica</name>
    <name type="common">Tunicate</name>
    <dbReference type="NCBI Taxonomy" id="34765"/>
    <lineage>
        <taxon>Eukaryota</taxon>
        <taxon>Metazoa</taxon>
        <taxon>Chordata</taxon>
        <taxon>Tunicata</taxon>
        <taxon>Appendicularia</taxon>
        <taxon>Copelata</taxon>
        <taxon>Oikopleuridae</taxon>
        <taxon>Oikopleura</taxon>
    </lineage>
</organism>
<accession>E4Z6E0</accession>
<protein>
    <submittedName>
        <fullName evidence="1">Uncharacterized protein</fullName>
    </submittedName>
</protein>
<dbReference type="EMBL" id="FN658038">
    <property type="protein sequence ID" value="CBY43268.1"/>
    <property type="molecule type" value="Genomic_DNA"/>
</dbReference>
<sequence>AQPSLWLLQSHKTTLIRSLIDYDFNIFWLFVESFFNESRLDGDVSRKGASRDIFGDALVRASPSCLLYSFKKG</sequence>
<evidence type="ECO:0000313" key="1">
    <source>
        <dbReference type="EMBL" id="CBY43268.1"/>
    </source>
</evidence>
<reference evidence="1" key="1">
    <citation type="journal article" date="2010" name="Science">
        <title>Plasticity of animal genome architecture unmasked by rapid evolution of a pelagic tunicate.</title>
        <authorList>
            <person name="Denoeud F."/>
            <person name="Henriet S."/>
            <person name="Mungpakdee S."/>
            <person name="Aury J.M."/>
            <person name="Da Silva C."/>
            <person name="Brinkmann H."/>
            <person name="Mikhaleva J."/>
            <person name="Olsen L.C."/>
            <person name="Jubin C."/>
            <person name="Canestro C."/>
            <person name="Bouquet J.M."/>
            <person name="Danks G."/>
            <person name="Poulain J."/>
            <person name="Campsteijn C."/>
            <person name="Adamski M."/>
            <person name="Cross I."/>
            <person name="Yadetie F."/>
            <person name="Muffato M."/>
            <person name="Louis A."/>
            <person name="Butcher S."/>
            <person name="Tsagkogeorga G."/>
            <person name="Konrad A."/>
            <person name="Singh S."/>
            <person name="Jensen M.F."/>
            <person name="Cong E.H."/>
            <person name="Eikeseth-Otteraa H."/>
            <person name="Noel B."/>
            <person name="Anthouard V."/>
            <person name="Porcel B.M."/>
            <person name="Kachouri-Lafond R."/>
            <person name="Nishino A."/>
            <person name="Ugolini M."/>
            <person name="Chourrout P."/>
            <person name="Nishida H."/>
            <person name="Aasland R."/>
            <person name="Huzurbazar S."/>
            <person name="Westhof E."/>
            <person name="Delsuc F."/>
            <person name="Lehrach H."/>
            <person name="Reinhardt R."/>
            <person name="Weissenbach J."/>
            <person name="Roy S.W."/>
            <person name="Artiguenave F."/>
            <person name="Postlethwait J.H."/>
            <person name="Manak J.R."/>
            <person name="Thompson E.M."/>
            <person name="Jaillon O."/>
            <person name="Du Pasquier L."/>
            <person name="Boudinot P."/>
            <person name="Liberles D.A."/>
            <person name="Volff J.N."/>
            <person name="Philippe H."/>
            <person name="Lenhard B."/>
            <person name="Roest Crollius H."/>
            <person name="Wincker P."/>
            <person name="Chourrout D."/>
        </authorList>
    </citation>
    <scope>NUCLEOTIDE SEQUENCE [LARGE SCALE GENOMIC DNA]</scope>
</reference>
<dbReference type="AlphaFoldDB" id="E4Z6E0"/>
<feature type="non-terminal residue" evidence="1">
    <location>
        <position position="1"/>
    </location>
</feature>
<gene>
    <name evidence="1" type="ORF">GSOID_T00027849001</name>
</gene>
<dbReference type="Proteomes" id="UP000011014">
    <property type="component" value="Unassembled WGS sequence"/>
</dbReference>
<name>E4Z6E0_OIKDI</name>